<reference evidence="1 2" key="1">
    <citation type="submission" date="2020-07" db="EMBL/GenBank/DDBJ databases">
        <title>Ralstonia phages.</title>
        <authorList>
            <person name="Trotereau A."/>
            <person name="Boyer C."/>
            <person name="Torres-Barcelo C."/>
        </authorList>
    </citation>
    <scope>NUCLEOTIDE SEQUENCE [LARGE SCALE GENOMIC DNA]</scope>
</reference>
<dbReference type="InterPro" id="IPR021146">
    <property type="entry name" value="Phage_gp6-like_head-tail"/>
</dbReference>
<organism evidence="1 2">
    <name type="scientific">Ralstonia phage Dina</name>
    <dbReference type="NCBI Taxonomy" id="2759732"/>
    <lineage>
        <taxon>Viruses</taxon>
        <taxon>Duplodnaviria</taxon>
        <taxon>Heunggongvirae</taxon>
        <taxon>Uroviricota</taxon>
        <taxon>Caudoviricetes</taxon>
        <taxon>Dinavirus</taxon>
        <taxon>Dinavirus dina</taxon>
    </lineage>
</organism>
<sequence length="118" mass="13149">MGGPRERPAAHMIEISEIREQLRIEPEETNDALLQRYLRAALRLIENRTNRKLYPAGGPLPADAPANALQLDDDLALAALLLIGHFDENRSDSTDAAVRSIPTGAAALIEPYRWFFDE</sequence>
<keyword evidence="2" id="KW-1185">Reference proteome</keyword>
<dbReference type="NCBIfam" id="TIGR01560">
    <property type="entry name" value="put_DNA_pack"/>
    <property type="match status" value="1"/>
</dbReference>
<dbReference type="InterPro" id="IPR006450">
    <property type="entry name" value="Phage_HK97_gp6-like"/>
</dbReference>
<dbReference type="Proteomes" id="UP000515262">
    <property type="component" value="Segment"/>
</dbReference>
<evidence type="ECO:0000313" key="2">
    <source>
        <dbReference type="Proteomes" id="UP000515262"/>
    </source>
</evidence>
<accession>A0A7G5B9E6</accession>
<protein>
    <submittedName>
        <fullName evidence="1">Adaptor protein 1</fullName>
    </submittedName>
</protein>
<gene>
    <name evidence="1" type="ORF">2CaD_00029</name>
</gene>
<dbReference type="Gene3D" id="1.10.3230.30">
    <property type="entry name" value="Phage gp6-like head-tail connector protein"/>
    <property type="match status" value="1"/>
</dbReference>
<evidence type="ECO:0000313" key="1">
    <source>
        <dbReference type="EMBL" id="QMV32919.1"/>
    </source>
</evidence>
<dbReference type="CDD" id="cd08054">
    <property type="entry name" value="gp6"/>
    <property type="match status" value="1"/>
</dbReference>
<dbReference type="Pfam" id="PF05135">
    <property type="entry name" value="Phage_connect_1"/>
    <property type="match status" value="1"/>
</dbReference>
<name>A0A7G5B9E6_9CAUD</name>
<proteinExistence type="predicted"/>
<dbReference type="EMBL" id="MT740734">
    <property type="protein sequence ID" value="QMV32919.1"/>
    <property type="molecule type" value="Genomic_DNA"/>
</dbReference>